<dbReference type="Gene3D" id="1.10.579.10">
    <property type="entry name" value="DNA Cyclobutane Dipyrimidine Photolyase, subunit A, domain 3"/>
    <property type="match status" value="1"/>
</dbReference>
<reference evidence="12 13" key="1">
    <citation type="submission" date="2016-10" db="EMBL/GenBank/DDBJ databases">
        <authorList>
            <person name="de Groot N.N."/>
        </authorList>
    </citation>
    <scope>NUCLEOTIDE SEQUENCE [LARGE SCALE GENOMIC DNA]</scope>
    <source>
        <strain evidence="12 13">DSM 16077</strain>
    </source>
</reference>
<evidence type="ECO:0000313" key="12">
    <source>
        <dbReference type="EMBL" id="SDL94640.1"/>
    </source>
</evidence>
<evidence type="ECO:0000313" key="13">
    <source>
        <dbReference type="Proteomes" id="UP000199759"/>
    </source>
</evidence>
<feature type="site" description="Electron transfer via tryptophanyl radical" evidence="9">
    <location>
        <position position="367"/>
    </location>
</feature>
<sequence length="491" mass="54224">MATISATGAALVWFRRDLRLADNPALHAAIETGRPLILVFIDQRDRALGTAPGEAADWWLHGSLASLARDITAAGGRLSLLRGDPAELIPGLAREHGIAEVFWNRSGEPGIDVRDRTIAATLQGSGTKPHAFAGTTLINPDALLTGSGTPYKVFGAFWRAALRDLAPRPSLPVPQRLPMAATLPAGAALEDWRLRPANPDWAQGFHDRWQPGEAGAAQRLERFLDDALDDYADGRDRPDKPGTSMLSPHLGFGEISPRQVWHSVQARLAAGTGFQAAERFLAEIGWREFAYYLLHHFDDLRTANFNRNFDHFSWRSDADGLAAWQAGQTGIPMVDAGVRQLWATGWMHNRVRMVCASFLVKHLRCDWRDGMAWFEHTLIDADRAVNAASWQWVAGSGADAAPYFRIFNPVRQGERFDPEGRYVQQWVPELARLPLRWIHQPWKAPAITRQTAGLKLGAGYPFPVCDLAAGRDAALAAYKDMKTVSSDTPPD</sequence>
<evidence type="ECO:0000256" key="2">
    <source>
        <dbReference type="ARBA" id="ARBA00013149"/>
    </source>
</evidence>
<keyword evidence="12" id="KW-0456">Lyase</keyword>
<dbReference type="Gene3D" id="1.25.40.80">
    <property type="match status" value="1"/>
</dbReference>
<evidence type="ECO:0000256" key="8">
    <source>
        <dbReference type="PIRSR" id="PIRSR602081-1"/>
    </source>
</evidence>
<dbReference type="AlphaFoldDB" id="A0A1G9P7C1"/>
<feature type="binding site" evidence="8">
    <location>
        <begin position="243"/>
        <end position="247"/>
    </location>
    <ligand>
        <name>FAD</name>
        <dbReference type="ChEBI" id="CHEBI:57692"/>
    </ligand>
</feature>
<dbReference type="PROSITE" id="PS00691">
    <property type="entry name" value="DNA_PHOTOLYASES_1_2"/>
    <property type="match status" value="1"/>
</dbReference>
<evidence type="ECO:0000256" key="10">
    <source>
        <dbReference type="RuleBase" id="RU004182"/>
    </source>
</evidence>
<dbReference type="InterPro" id="IPR018394">
    <property type="entry name" value="DNA_photolyase_1_CS_C"/>
</dbReference>
<dbReference type="SUPFAM" id="SSF48173">
    <property type="entry name" value="Cryptochrome/photolyase FAD-binding domain"/>
    <property type="match status" value="1"/>
</dbReference>
<dbReference type="GO" id="GO:0000719">
    <property type="term" value="P:photoreactive repair"/>
    <property type="evidence" value="ECO:0007669"/>
    <property type="project" value="UniProtKB-ARBA"/>
</dbReference>
<dbReference type="InterPro" id="IPR002081">
    <property type="entry name" value="Cryptochrome/DNA_photolyase_1"/>
</dbReference>
<dbReference type="Proteomes" id="UP000199759">
    <property type="component" value="Unassembled WGS sequence"/>
</dbReference>
<comment type="similarity">
    <text evidence="10">Belongs to the DNA photolyase family.</text>
</comment>
<dbReference type="PANTHER" id="PTHR11455:SF9">
    <property type="entry name" value="CRYPTOCHROME CIRCADIAN CLOCK 5 ISOFORM X1"/>
    <property type="match status" value="1"/>
</dbReference>
<dbReference type="InterPro" id="IPR005101">
    <property type="entry name" value="Cryptochr/Photolyase_FAD-bd"/>
</dbReference>
<keyword evidence="13" id="KW-1185">Reference proteome</keyword>
<proteinExistence type="inferred from homology"/>
<dbReference type="SUPFAM" id="SSF52425">
    <property type="entry name" value="Cryptochrome/photolyase, N-terminal domain"/>
    <property type="match status" value="1"/>
</dbReference>
<keyword evidence="5 8" id="KW-0274">FAD</keyword>
<evidence type="ECO:0000256" key="1">
    <source>
        <dbReference type="ARBA" id="ARBA00001932"/>
    </source>
</evidence>
<dbReference type="GO" id="GO:0003904">
    <property type="term" value="F:deoxyribodipyrimidine photo-lyase activity"/>
    <property type="evidence" value="ECO:0007669"/>
    <property type="project" value="UniProtKB-EC"/>
</dbReference>
<evidence type="ECO:0000256" key="7">
    <source>
        <dbReference type="ARBA" id="ARBA00033999"/>
    </source>
</evidence>
<keyword evidence="6 10" id="KW-0157">Chromophore</keyword>
<name>A0A1G9P7C1_9PROT</name>
<dbReference type="FunFam" id="1.10.579.10:FF:000003">
    <property type="entry name" value="Deoxyribodipyrimidine photo-lyase"/>
    <property type="match status" value="1"/>
</dbReference>
<feature type="site" description="Electron transfer via tryptophanyl radical" evidence="9">
    <location>
        <position position="390"/>
    </location>
</feature>
<protein>
    <recommendedName>
        <fullName evidence="3">Deoxyribodipyrimidine photo-lyase</fullName>
        <ecNumber evidence="2">4.1.99.3</ecNumber>
    </recommendedName>
</protein>
<dbReference type="InterPro" id="IPR014729">
    <property type="entry name" value="Rossmann-like_a/b/a_fold"/>
</dbReference>
<dbReference type="PANTHER" id="PTHR11455">
    <property type="entry name" value="CRYPTOCHROME"/>
    <property type="match status" value="1"/>
</dbReference>
<dbReference type="GO" id="GO:0003677">
    <property type="term" value="F:DNA binding"/>
    <property type="evidence" value="ECO:0007669"/>
    <property type="project" value="TreeGrafter"/>
</dbReference>
<dbReference type="GO" id="GO:0009416">
    <property type="term" value="P:response to light stimulus"/>
    <property type="evidence" value="ECO:0007669"/>
    <property type="project" value="TreeGrafter"/>
</dbReference>
<feature type="site" description="Electron transfer via tryptophanyl radical" evidence="9">
    <location>
        <position position="314"/>
    </location>
</feature>
<dbReference type="RefSeq" id="WP_091767279.1">
    <property type="nucleotide sequence ID" value="NZ_FNHG01000003.1"/>
</dbReference>
<comment type="cofactor">
    <cofactor evidence="1">
        <name>(6R)-5,10-methylene-5,6,7,8-tetrahydrofolate</name>
        <dbReference type="ChEBI" id="CHEBI:15636"/>
    </cofactor>
</comment>
<dbReference type="Gene3D" id="3.40.50.620">
    <property type="entry name" value="HUPs"/>
    <property type="match status" value="1"/>
</dbReference>
<feature type="binding site" evidence="8">
    <location>
        <position position="280"/>
    </location>
    <ligand>
        <name>FAD</name>
        <dbReference type="ChEBI" id="CHEBI:57692"/>
    </ligand>
</feature>
<dbReference type="PRINTS" id="PR00147">
    <property type="entry name" value="DNAPHOTLYASE"/>
</dbReference>
<evidence type="ECO:0000256" key="4">
    <source>
        <dbReference type="ARBA" id="ARBA00022630"/>
    </source>
</evidence>
<organism evidence="12 13">
    <name type="scientific">Maricaulis salignorans</name>
    <dbReference type="NCBI Taxonomy" id="144026"/>
    <lineage>
        <taxon>Bacteria</taxon>
        <taxon>Pseudomonadati</taxon>
        <taxon>Pseudomonadota</taxon>
        <taxon>Alphaproteobacteria</taxon>
        <taxon>Maricaulales</taxon>
        <taxon>Maricaulaceae</taxon>
        <taxon>Maricaulis</taxon>
    </lineage>
</organism>
<comment type="catalytic activity">
    <reaction evidence="7">
        <text>cyclobutadipyrimidine (in DNA) = 2 pyrimidine residues (in DNA).</text>
        <dbReference type="EC" id="4.1.99.3"/>
    </reaction>
</comment>
<feature type="binding site" evidence="8">
    <location>
        <begin position="380"/>
        <end position="382"/>
    </location>
    <ligand>
        <name>FAD</name>
        <dbReference type="ChEBI" id="CHEBI:57692"/>
    </ligand>
</feature>
<dbReference type="Pfam" id="PF03441">
    <property type="entry name" value="FAD_binding_7"/>
    <property type="match status" value="1"/>
</dbReference>
<keyword evidence="4 8" id="KW-0285">Flavoprotein</keyword>
<gene>
    <name evidence="12" type="ORF">SAMN04488568_103131</name>
</gene>
<dbReference type="InterPro" id="IPR006050">
    <property type="entry name" value="DNA_photolyase_N"/>
</dbReference>
<dbReference type="EC" id="4.1.99.3" evidence="2"/>
<dbReference type="GO" id="GO:0071949">
    <property type="term" value="F:FAD binding"/>
    <property type="evidence" value="ECO:0007669"/>
    <property type="project" value="TreeGrafter"/>
</dbReference>
<dbReference type="InterPro" id="IPR036134">
    <property type="entry name" value="Crypto/Photolyase_FAD-like_sf"/>
</dbReference>
<accession>A0A1G9P7C1</accession>
<dbReference type="PROSITE" id="PS51645">
    <property type="entry name" value="PHR_CRY_ALPHA_BETA"/>
    <property type="match status" value="1"/>
</dbReference>
<dbReference type="InterPro" id="IPR036155">
    <property type="entry name" value="Crypto/Photolyase_N_sf"/>
</dbReference>
<evidence type="ECO:0000256" key="3">
    <source>
        <dbReference type="ARBA" id="ARBA00014046"/>
    </source>
</evidence>
<comment type="cofactor">
    <cofactor evidence="8">
        <name>FAD</name>
        <dbReference type="ChEBI" id="CHEBI:57692"/>
    </cofactor>
    <text evidence="8">Binds 1 FAD per subunit.</text>
</comment>
<dbReference type="Pfam" id="PF00875">
    <property type="entry name" value="DNA_photolyase"/>
    <property type="match status" value="1"/>
</dbReference>
<evidence type="ECO:0000256" key="5">
    <source>
        <dbReference type="ARBA" id="ARBA00022827"/>
    </source>
</evidence>
<evidence type="ECO:0000256" key="9">
    <source>
        <dbReference type="PIRSR" id="PIRSR602081-2"/>
    </source>
</evidence>
<dbReference type="OrthoDB" id="9772484at2"/>
<evidence type="ECO:0000259" key="11">
    <source>
        <dbReference type="PROSITE" id="PS51645"/>
    </source>
</evidence>
<feature type="domain" description="Photolyase/cryptochrome alpha/beta" evidence="11">
    <location>
        <begin position="8"/>
        <end position="137"/>
    </location>
</feature>
<dbReference type="EMBL" id="FNHG01000003">
    <property type="protein sequence ID" value="SDL94640.1"/>
    <property type="molecule type" value="Genomic_DNA"/>
</dbReference>
<feature type="binding site" evidence="8">
    <location>
        <position position="231"/>
    </location>
    <ligand>
        <name>FAD</name>
        <dbReference type="ChEBI" id="CHEBI:57692"/>
    </ligand>
</feature>
<dbReference type="STRING" id="144026.SAMN04488568_103131"/>
<evidence type="ECO:0000256" key="6">
    <source>
        <dbReference type="ARBA" id="ARBA00022991"/>
    </source>
</evidence>